<evidence type="ECO:0000313" key="11">
    <source>
        <dbReference type="Proteomes" id="UP000238362"/>
    </source>
</evidence>
<comment type="cofactor">
    <cofactor evidence="6">
        <name>Zn(2+)</name>
        <dbReference type="ChEBI" id="CHEBI:29105"/>
    </cofactor>
    <text evidence="6">Binds 1 zinc ion per subunit.</text>
</comment>
<dbReference type="NCBIfam" id="NF007020">
    <property type="entry name" value="PRK09485.1"/>
    <property type="match status" value="1"/>
</dbReference>
<dbReference type="AlphaFoldDB" id="A0A2T0LR79"/>
<dbReference type="Proteomes" id="UP000238362">
    <property type="component" value="Unassembled WGS sequence"/>
</dbReference>
<dbReference type="PANTHER" id="PTHR46015:SF1">
    <property type="entry name" value="HOMOCYSTEINE S-METHYLTRANSFERASE-LIKE ISOFORM 1"/>
    <property type="match status" value="1"/>
</dbReference>
<evidence type="ECO:0000256" key="3">
    <source>
        <dbReference type="ARBA" id="ARBA00022723"/>
    </source>
</evidence>
<dbReference type="PROSITE" id="PS50970">
    <property type="entry name" value="HCY"/>
    <property type="match status" value="1"/>
</dbReference>
<evidence type="ECO:0000256" key="6">
    <source>
        <dbReference type="PIRSR" id="PIRSR037505-2"/>
    </source>
</evidence>
<evidence type="ECO:0000259" key="9">
    <source>
        <dbReference type="PROSITE" id="PS50970"/>
    </source>
</evidence>
<proteinExistence type="predicted"/>
<reference evidence="10 11" key="1">
    <citation type="submission" date="2018-03" db="EMBL/GenBank/DDBJ databases">
        <title>Genomic Encyclopedia of Type Strains, Phase III (KMG-III): the genomes of soil and plant-associated and newly described type strains.</title>
        <authorList>
            <person name="Whitman W."/>
        </authorList>
    </citation>
    <scope>NUCLEOTIDE SEQUENCE [LARGE SCALE GENOMIC DNA]</scope>
    <source>
        <strain evidence="10 11">CGMCC 4.7125</strain>
    </source>
</reference>
<keyword evidence="1 7" id="KW-0489">Methyltransferase</keyword>
<feature type="domain" description="Hcy-binding" evidence="9">
    <location>
        <begin position="52"/>
        <end position="349"/>
    </location>
</feature>
<dbReference type="Gene3D" id="3.20.20.330">
    <property type="entry name" value="Homocysteine-binding-like domain"/>
    <property type="match status" value="1"/>
</dbReference>
<organism evidence="10 11">
    <name type="scientific">Prauserella shujinwangii</name>
    <dbReference type="NCBI Taxonomy" id="1453103"/>
    <lineage>
        <taxon>Bacteria</taxon>
        <taxon>Bacillati</taxon>
        <taxon>Actinomycetota</taxon>
        <taxon>Actinomycetes</taxon>
        <taxon>Pseudonocardiales</taxon>
        <taxon>Pseudonocardiaceae</taxon>
        <taxon>Prauserella</taxon>
    </lineage>
</organism>
<accession>A0A2T0LR79</accession>
<dbReference type="GO" id="GO:0009086">
    <property type="term" value="P:methionine biosynthetic process"/>
    <property type="evidence" value="ECO:0007669"/>
    <property type="project" value="InterPro"/>
</dbReference>
<evidence type="ECO:0000256" key="1">
    <source>
        <dbReference type="ARBA" id="ARBA00022603"/>
    </source>
</evidence>
<feature type="region of interest" description="Disordered" evidence="8">
    <location>
        <begin position="17"/>
        <end position="38"/>
    </location>
</feature>
<evidence type="ECO:0000256" key="4">
    <source>
        <dbReference type="ARBA" id="ARBA00022833"/>
    </source>
</evidence>
<feature type="binding site" evidence="6 7">
    <location>
        <position position="271"/>
    </location>
    <ligand>
        <name>Zn(2+)</name>
        <dbReference type="ChEBI" id="CHEBI:29105"/>
    </ligand>
</feature>
<evidence type="ECO:0000256" key="7">
    <source>
        <dbReference type="PROSITE-ProRule" id="PRU00333"/>
    </source>
</evidence>
<dbReference type="InterPro" id="IPR051486">
    <property type="entry name" value="Hcy_S-methyltransferase"/>
</dbReference>
<protein>
    <recommendedName>
        <fullName evidence="5">S-methylmethionine:homocysteine methyltransferase</fullName>
    </recommendedName>
</protein>
<dbReference type="GO" id="GO:0008270">
    <property type="term" value="F:zinc ion binding"/>
    <property type="evidence" value="ECO:0007669"/>
    <property type="project" value="InterPro"/>
</dbReference>
<dbReference type="InterPro" id="IPR036589">
    <property type="entry name" value="HCY_dom_sf"/>
</dbReference>
<feature type="compositionally biased region" description="Basic residues" evidence="8">
    <location>
        <begin position="17"/>
        <end position="28"/>
    </location>
</feature>
<evidence type="ECO:0000256" key="8">
    <source>
        <dbReference type="SAM" id="MobiDB-lite"/>
    </source>
</evidence>
<dbReference type="GO" id="GO:0033528">
    <property type="term" value="P:S-methylmethionine cycle"/>
    <property type="evidence" value="ECO:0007669"/>
    <property type="project" value="TreeGrafter"/>
</dbReference>
<dbReference type="EMBL" id="PVNH01000008">
    <property type="protein sequence ID" value="PRX45972.1"/>
    <property type="molecule type" value="Genomic_DNA"/>
</dbReference>
<keyword evidence="4 6" id="KW-0862">Zinc</keyword>
<dbReference type="SUPFAM" id="SSF82282">
    <property type="entry name" value="Homocysteine S-methyltransferase"/>
    <property type="match status" value="1"/>
</dbReference>
<dbReference type="GO" id="GO:0008898">
    <property type="term" value="F:S-adenosylmethionine-homocysteine S-methyltransferase activity"/>
    <property type="evidence" value="ECO:0007669"/>
    <property type="project" value="TreeGrafter"/>
</dbReference>
<dbReference type="GO" id="GO:0032259">
    <property type="term" value="P:methylation"/>
    <property type="evidence" value="ECO:0007669"/>
    <property type="project" value="UniProtKB-KW"/>
</dbReference>
<name>A0A2T0LR79_9PSEU</name>
<dbReference type="FunFam" id="3.20.20.330:FF:000002">
    <property type="entry name" value="Homocysteine S-methyltransferase"/>
    <property type="match status" value="1"/>
</dbReference>
<evidence type="ECO:0000256" key="2">
    <source>
        <dbReference type="ARBA" id="ARBA00022679"/>
    </source>
</evidence>
<comment type="caution">
    <text evidence="10">The sequence shown here is derived from an EMBL/GenBank/DDBJ whole genome shotgun (WGS) entry which is preliminary data.</text>
</comment>
<keyword evidence="11" id="KW-1185">Reference proteome</keyword>
<feature type="binding site" evidence="7">
    <location>
        <position position="334"/>
    </location>
    <ligand>
        <name>Zn(2+)</name>
        <dbReference type="ChEBI" id="CHEBI:29105"/>
    </ligand>
</feature>
<gene>
    <name evidence="10" type="ORF">B0I33_108119</name>
</gene>
<keyword evidence="3 6" id="KW-0479">Metal-binding</keyword>
<dbReference type="PANTHER" id="PTHR46015">
    <property type="entry name" value="ZGC:172121"/>
    <property type="match status" value="1"/>
</dbReference>
<keyword evidence="2 7" id="KW-0808">Transferase</keyword>
<dbReference type="Pfam" id="PF02574">
    <property type="entry name" value="S-methyl_trans"/>
    <property type="match status" value="1"/>
</dbReference>
<dbReference type="InterPro" id="IPR003726">
    <property type="entry name" value="HCY_dom"/>
</dbReference>
<evidence type="ECO:0000313" key="10">
    <source>
        <dbReference type="EMBL" id="PRX45972.1"/>
    </source>
</evidence>
<sequence>MCYGPGVHPMWLSVRPTHRKPHRVRSRPTRAAARNRSGPRCLPAAGRLVTLVRVRPEDLGGRPIVLDGGLATELEARGHDLSDALWSARLLTDAPDEIAAAHAAFFRAGAEVAITASYQASVPGFATRGLGARDAEVLLRRSVDLARRARDEVSGDGRARWIAASVGPYGAFLADGSEYRGRYGLTRRELVAFHRPRLEVLAEAGPDVLALETVPDAEEAEALLEALDVVDVPAWLSYTVDGARTRAGQPLREAFSVAAGRGRILAVGVNCCAPGDVAAAVRIAREVTGKPVVVYPNSGEGWDAVRREWTGESRFAPGDVAGWLGAGAALVGGCCRVGPADIAALARVCSAVD</sequence>
<evidence type="ECO:0000256" key="5">
    <source>
        <dbReference type="ARBA" id="ARBA00076752"/>
    </source>
</evidence>
<feature type="binding site" evidence="7">
    <location>
        <position position="335"/>
    </location>
    <ligand>
        <name>Zn(2+)</name>
        <dbReference type="ChEBI" id="CHEBI:29105"/>
    </ligand>
</feature>